<sequence length="130" mass="14367">MIWYQSRGRFEPDRKSDFMTELAQESGRLHELLRLGAVAALPQVGFLGSGLQVTSFAGTSSGELIGELPNCLDLASEAEESLGRDDERSRVGHCDSNEISVPESLIFFIAYHTTVSHHAVRDPCGRPYDR</sequence>
<organism evidence="1 2">
    <name type="scientific">Ensete ventricosum</name>
    <name type="common">Abyssinian banana</name>
    <name type="synonym">Musa ensete</name>
    <dbReference type="NCBI Taxonomy" id="4639"/>
    <lineage>
        <taxon>Eukaryota</taxon>
        <taxon>Viridiplantae</taxon>
        <taxon>Streptophyta</taxon>
        <taxon>Embryophyta</taxon>
        <taxon>Tracheophyta</taxon>
        <taxon>Spermatophyta</taxon>
        <taxon>Magnoliopsida</taxon>
        <taxon>Liliopsida</taxon>
        <taxon>Zingiberales</taxon>
        <taxon>Musaceae</taxon>
        <taxon>Ensete</taxon>
    </lineage>
</organism>
<evidence type="ECO:0000313" key="1">
    <source>
        <dbReference type="EMBL" id="RRT35029.1"/>
    </source>
</evidence>
<protein>
    <submittedName>
        <fullName evidence="1">Uncharacterized protein</fullName>
    </submittedName>
</protein>
<dbReference type="EMBL" id="AMZH03025710">
    <property type="protein sequence ID" value="RRT35029.1"/>
    <property type="molecule type" value="Genomic_DNA"/>
</dbReference>
<reference evidence="1 2" key="1">
    <citation type="journal article" date="2014" name="Agronomy (Basel)">
        <title>A Draft Genome Sequence for Ensete ventricosum, the Drought-Tolerant Tree Against Hunger.</title>
        <authorList>
            <person name="Harrison J."/>
            <person name="Moore K.A."/>
            <person name="Paszkiewicz K."/>
            <person name="Jones T."/>
            <person name="Grant M."/>
            <person name="Ambacheew D."/>
            <person name="Muzemil S."/>
            <person name="Studholme D.J."/>
        </authorList>
    </citation>
    <scope>NUCLEOTIDE SEQUENCE [LARGE SCALE GENOMIC DNA]</scope>
</reference>
<evidence type="ECO:0000313" key="2">
    <source>
        <dbReference type="Proteomes" id="UP000287651"/>
    </source>
</evidence>
<proteinExistence type="predicted"/>
<accession>A0A426X6C9</accession>
<comment type="caution">
    <text evidence="1">The sequence shown here is derived from an EMBL/GenBank/DDBJ whole genome shotgun (WGS) entry which is preliminary data.</text>
</comment>
<gene>
    <name evidence="1" type="ORF">B296_00037363</name>
</gene>
<dbReference type="Proteomes" id="UP000287651">
    <property type="component" value="Unassembled WGS sequence"/>
</dbReference>
<dbReference type="AlphaFoldDB" id="A0A426X6C9"/>
<name>A0A426X6C9_ENSVE</name>